<reference evidence="2" key="2">
    <citation type="submission" date="2017-02" db="EMBL/GenBank/DDBJ databases">
        <title>Sunflower complete genome.</title>
        <authorList>
            <person name="Langlade N."/>
            <person name="Munos S."/>
        </authorList>
    </citation>
    <scope>NUCLEOTIDE SEQUENCE [LARGE SCALE GENOMIC DNA]</scope>
    <source>
        <tissue evidence="2">Leaves</tissue>
    </source>
</reference>
<proteinExistence type="predicted"/>
<name>A0A251RU75_HELAN</name>
<sequence>MANDGQSSIIFFKQEIYNHFLSLSQQPIVSHHLQTRTFINHHLQTTTFINHHLQTTIWVIHFHPSYSHLISKP</sequence>
<dbReference type="InParanoid" id="A0A251RU75"/>
<accession>A0A251RU75</accession>
<evidence type="ECO:0000313" key="2">
    <source>
        <dbReference type="EMBL" id="OTF88008.1"/>
    </source>
</evidence>
<evidence type="ECO:0000313" key="3">
    <source>
        <dbReference type="Proteomes" id="UP000215914"/>
    </source>
</evidence>
<gene>
    <name evidence="2" type="ORF">HannXRQ_Chr17g0568291</name>
    <name evidence="1" type="ORF">HanXRQr2_Chr17g0831531</name>
</gene>
<reference evidence="1" key="3">
    <citation type="submission" date="2020-06" db="EMBL/GenBank/DDBJ databases">
        <title>Helianthus annuus Genome sequencing and assembly Release 2.</title>
        <authorList>
            <person name="Gouzy J."/>
            <person name="Langlade N."/>
            <person name="Munos S."/>
        </authorList>
    </citation>
    <scope>NUCLEOTIDE SEQUENCE</scope>
    <source>
        <tissue evidence="1">Leaves</tissue>
    </source>
</reference>
<keyword evidence="3" id="KW-1185">Reference proteome</keyword>
<dbReference type="Proteomes" id="UP000215914">
    <property type="component" value="Chromosome 17"/>
</dbReference>
<dbReference type="AlphaFoldDB" id="A0A251RU75"/>
<evidence type="ECO:0000313" key="1">
    <source>
        <dbReference type="EMBL" id="KAF5757842.1"/>
    </source>
</evidence>
<reference evidence="1 3" key="1">
    <citation type="journal article" date="2017" name="Nature">
        <title>The sunflower genome provides insights into oil metabolism, flowering and Asterid evolution.</title>
        <authorList>
            <person name="Badouin H."/>
            <person name="Gouzy J."/>
            <person name="Grassa C.J."/>
            <person name="Murat F."/>
            <person name="Staton S.E."/>
            <person name="Cottret L."/>
            <person name="Lelandais-Briere C."/>
            <person name="Owens G.L."/>
            <person name="Carrere S."/>
            <person name="Mayjonade B."/>
            <person name="Legrand L."/>
            <person name="Gill N."/>
            <person name="Kane N.C."/>
            <person name="Bowers J.E."/>
            <person name="Hubner S."/>
            <person name="Bellec A."/>
            <person name="Berard A."/>
            <person name="Berges H."/>
            <person name="Blanchet N."/>
            <person name="Boniface M.C."/>
            <person name="Brunel D."/>
            <person name="Catrice O."/>
            <person name="Chaidir N."/>
            <person name="Claudel C."/>
            <person name="Donnadieu C."/>
            <person name="Faraut T."/>
            <person name="Fievet G."/>
            <person name="Helmstetter N."/>
            <person name="King M."/>
            <person name="Knapp S.J."/>
            <person name="Lai Z."/>
            <person name="Le Paslier M.C."/>
            <person name="Lippi Y."/>
            <person name="Lorenzon L."/>
            <person name="Mandel J.R."/>
            <person name="Marage G."/>
            <person name="Marchand G."/>
            <person name="Marquand E."/>
            <person name="Bret-Mestries E."/>
            <person name="Morien E."/>
            <person name="Nambeesan S."/>
            <person name="Nguyen T."/>
            <person name="Pegot-Espagnet P."/>
            <person name="Pouilly N."/>
            <person name="Raftis F."/>
            <person name="Sallet E."/>
            <person name="Schiex T."/>
            <person name="Thomas J."/>
            <person name="Vandecasteele C."/>
            <person name="Vares D."/>
            <person name="Vear F."/>
            <person name="Vautrin S."/>
            <person name="Crespi M."/>
            <person name="Mangin B."/>
            <person name="Burke J.M."/>
            <person name="Salse J."/>
            <person name="Munos S."/>
            <person name="Vincourt P."/>
            <person name="Rieseberg L.H."/>
            <person name="Langlade N.B."/>
        </authorList>
    </citation>
    <scope>NUCLEOTIDE SEQUENCE [LARGE SCALE GENOMIC DNA]</scope>
    <source>
        <strain evidence="3">cv. SF193</strain>
        <tissue evidence="1">Leaves</tissue>
    </source>
</reference>
<protein>
    <submittedName>
        <fullName evidence="2">Uncharacterized protein</fullName>
    </submittedName>
</protein>
<dbReference type="Gramene" id="mRNA:HanXRQr2_Chr17g0831531">
    <property type="protein sequence ID" value="CDS:HanXRQr2_Chr17g0831531.1"/>
    <property type="gene ID" value="HanXRQr2_Chr17g0831531"/>
</dbReference>
<organism evidence="2 3">
    <name type="scientific">Helianthus annuus</name>
    <name type="common">Common sunflower</name>
    <dbReference type="NCBI Taxonomy" id="4232"/>
    <lineage>
        <taxon>Eukaryota</taxon>
        <taxon>Viridiplantae</taxon>
        <taxon>Streptophyta</taxon>
        <taxon>Embryophyta</taxon>
        <taxon>Tracheophyta</taxon>
        <taxon>Spermatophyta</taxon>
        <taxon>Magnoliopsida</taxon>
        <taxon>eudicotyledons</taxon>
        <taxon>Gunneridae</taxon>
        <taxon>Pentapetalae</taxon>
        <taxon>asterids</taxon>
        <taxon>campanulids</taxon>
        <taxon>Asterales</taxon>
        <taxon>Asteraceae</taxon>
        <taxon>Asteroideae</taxon>
        <taxon>Heliantheae alliance</taxon>
        <taxon>Heliantheae</taxon>
        <taxon>Helianthus</taxon>
    </lineage>
</organism>
<dbReference type="EMBL" id="CM007906">
    <property type="protein sequence ID" value="OTF88008.1"/>
    <property type="molecule type" value="Genomic_DNA"/>
</dbReference>
<dbReference type="EMBL" id="MNCJ02000332">
    <property type="protein sequence ID" value="KAF5757842.1"/>
    <property type="molecule type" value="Genomic_DNA"/>
</dbReference>